<evidence type="ECO:0000256" key="2">
    <source>
        <dbReference type="ARBA" id="ARBA00022771"/>
    </source>
</evidence>
<keyword evidence="2 4" id="KW-0863">Zinc-finger</keyword>
<evidence type="ECO:0000256" key="5">
    <source>
        <dbReference type="SAM" id="MobiDB-lite"/>
    </source>
</evidence>
<keyword evidence="6" id="KW-1133">Transmembrane helix</keyword>
<dbReference type="KEGG" id="gmw:113510159"/>
<dbReference type="PANTHER" id="PTHR45931:SF3">
    <property type="entry name" value="RING ZINC FINGER-CONTAINING PROTEIN"/>
    <property type="match status" value="1"/>
</dbReference>
<feature type="compositionally biased region" description="Acidic residues" evidence="5">
    <location>
        <begin position="106"/>
        <end position="117"/>
    </location>
</feature>
<protein>
    <submittedName>
        <fullName evidence="9 10">E3 ubiquitin-protein ligase Praja-2-like</fullName>
    </submittedName>
</protein>
<proteinExistence type="predicted"/>
<keyword evidence="6" id="KW-0812">Transmembrane</keyword>
<dbReference type="OrthoDB" id="8062037at2759"/>
<dbReference type="InterPro" id="IPR013083">
    <property type="entry name" value="Znf_RING/FYVE/PHD"/>
</dbReference>
<dbReference type="GO" id="GO:0006511">
    <property type="term" value="P:ubiquitin-dependent protein catabolic process"/>
    <property type="evidence" value="ECO:0007669"/>
    <property type="project" value="TreeGrafter"/>
</dbReference>
<dbReference type="PANTHER" id="PTHR45931">
    <property type="entry name" value="SI:CH211-59O9.10"/>
    <property type="match status" value="1"/>
</dbReference>
<dbReference type="Proteomes" id="UP001652740">
    <property type="component" value="Unplaced"/>
</dbReference>
<dbReference type="RefSeq" id="XP_031766421.1">
    <property type="nucleotide sequence ID" value="XM_031910561.1"/>
</dbReference>
<keyword evidence="8" id="KW-1185">Reference proteome</keyword>
<dbReference type="GO" id="GO:0005634">
    <property type="term" value="C:nucleus"/>
    <property type="evidence" value="ECO:0007669"/>
    <property type="project" value="TreeGrafter"/>
</dbReference>
<reference evidence="9 10" key="1">
    <citation type="submission" date="2025-04" db="UniProtKB">
        <authorList>
            <consortium name="RefSeq"/>
        </authorList>
    </citation>
    <scope>IDENTIFICATION</scope>
    <source>
        <tissue evidence="9 10">Whole adult</tissue>
    </source>
</reference>
<name>A0A6J3C244_GALME</name>
<evidence type="ECO:0000259" key="7">
    <source>
        <dbReference type="PROSITE" id="PS50089"/>
    </source>
</evidence>
<keyword evidence="3" id="KW-0862">Zinc</keyword>
<gene>
    <name evidence="9 10" type="primary">LOC113510159</name>
</gene>
<feature type="region of interest" description="Disordered" evidence="5">
    <location>
        <begin position="156"/>
        <end position="182"/>
    </location>
</feature>
<dbReference type="GO" id="GO:0061630">
    <property type="term" value="F:ubiquitin protein ligase activity"/>
    <property type="evidence" value="ECO:0007669"/>
    <property type="project" value="TreeGrafter"/>
</dbReference>
<keyword evidence="1" id="KW-0479">Metal-binding</keyword>
<dbReference type="GO" id="GO:0008270">
    <property type="term" value="F:zinc ion binding"/>
    <property type="evidence" value="ECO:0007669"/>
    <property type="project" value="UniProtKB-KW"/>
</dbReference>
<dbReference type="SUPFAM" id="SSF57850">
    <property type="entry name" value="RING/U-box"/>
    <property type="match status" value="1"/>
</dbReference>
<evidence type="ECO:0000313" key="10">
    <source>
        <dbReference type="RefSeq" id="XP_031766421.1"/>
    </source>
</evidence>
<feature type="domain" description="RING-type" evidence="7">
    <location>
        <begin position="297"/>
        <end position="338"/>
    </location>
</feature>
<evidence type="ECO:0000256" key="6">
    <source>
        <dbReference type="SAM" id="Phobius"/>
    </source>
</evidence>
<organism evidence="8 10">
    <name type="scientific">Galleria mellonella</name>
    <name type="common">Greater wax moth</name>
    <dbReference type="NCBI Taxonomy" id="7137"/>
    <lineage>
        <taxon>Eukaryota</taxon>
        <taxon>Metazoa</taxon>
        <taxon>Ecdysozoa</taxon>
        <taxon>Arthropoda</taxon>
        <taxon>Hexapoda</taxon>
        <taxon>Insecta</taxon>
        <taxon>Pterygota</taxon>
        <taxon>Neoptera</taxon>
        <taxon>Endopterygota</taxon>
        <taxon>Lepidoptera</taxon>
        <taxon>Glossata</taxon>
        <taxon>Ditrysia</taxon>
        <taxon>Pyraloidea</taxon>
        <taxon>Pyralidae</taxon>
        <taxon>Galleriinae</taxon>
        <taxon>Galleria</taxon>
    </lineage>
</organism>
<accession>A0A6J3C244</accession>
<evidence type="ECO:0000256" key="3">
    <source>
        <dbReference type="ARBA" id="ARBA00022833"/>
    </source>
</evidence>
<keyword evidence="6" id="KW-0472">Membrane</keyword>
<dbReference type="InterPro" id="IPR001841">
    <property type="entry name" value="Znf_RING"/>
</dbReference>
<evidence type="ECO:0000256" key="4">
    <source>
        <dbReference type="PROSITE-ProRule" id="PRU00175"/>
    </source>
</evidence>
<dbReference type="AlphaFoldDB" id="A0A6J3C244"/>
<sequence>MSYRPEDRDKNNCPSRGLGLAAAVLGVGVGAALYYFCNRRSQNPHSEGSTSQWTCEQPNALPLHDFESSYITISEHTTTDTSMDSTDESDSEYTNRSESDERTDLSDETDNEYDSESYESSGDDWIASFDISITSSDSSESECFQPTLYISFESDTENEWDTSSSTDAVESMDEENSVSDLPTPPRVFAGIVDSNDYYAMPNVNYADLEANYVALPTININIDSELNNEWDVTHSAMDVPTNMSGVVNEPGSPLMSFFSHLSDIVVNRIPRRPTEDEQIKRLREQAFRERSWSLEECSICYEVMLLDQQVMRLPCAHNFHTACIATWLQEQRTCPYCRKPAE</sequence>
<evidence type="ECO:0000313" key="9">
    <source>
        <dbReference type="RefSeq" id="XP_031766420.1"/>
    </source>
</evidence>
<dbReference type="Pfam" id="PF13639">
    <property type="entry name" value="zf-RING_2"/>
    <property type="match status" value="1"/>
</dbReference>
<evidence type="ECO:0000313" key="8">
    <source>
        <dbReference type="Proteomes" id="UP001652740"/>
    </source>
</evidence>
<dbReference type="InterPro" id="IPR051834">
    <property type="entry name" value="RING_finger_E3_ligase"/>
</dbReference>
<feature type="transmembrane region" description="Helical" evidence="6">
    <location>
        <begin position="18"/>
        <end position="36"/>
    </location>
</feature>
<evidence type="ECO:0000256" key="1">
    <source>
        <dbReference type="ARBA" id="ARBA00022723"/>
    </source>
</evidence>
<dbReference type="CDD" id="cd16454">
    <property type="entry name" value="RING-H2_PA-TM-RING"/>
    <property type="match status" value="1"/>
</dbReference>
<dbReference type="SMART" id="SM00184">
    <property type="entry name" value="RING"/>
    <property type="match status" value="1"/>
</dbReference>
<feature type="compositionally biased region" description="Basic and acidic residues" evidence="5">
    <location>
        <begin position="93"/>
        <end position="105"/>
    </location>
</feature>
<dbReference type="RefSeq" id="XP_031766420.1">
    <property type="nucleotide sequence ID" value="XM_031910560.1"/>
</dbReference>
<dbReference type="Gene3D" id="3.30.40.10">
    <property type="entry name" value="Zinc/RING finger domain, C3HC4 (zinc finger)"/>
    <property type="match status" value="1"/>
</dbReference>
<feature type="region of interest" description="Disordered" evidence="5">
    <location>
        <begin position="76"/>
        <end position="121"/>
    </location>
</feature>
<dbReference type="GeneID" id="113510159"/>
<dbReference type="PROSITE" id="PS50089">
    <property type="entry name" value="ZF_RING_2"/>
    <property type="match status" value="1"/>
</dbReference>